<dbReference type="Proteomes" id="UP000007151">
    <property type="component" value="Unassembled WGS sequence"/>
</dbReference>
<dbReference type="OrthoDB" id="205623at2759"/>
<dbReference type="GO" id="GO:0008146">
    <property type="term" value="F:sulfotransferase activity"/>
    <property type="evidence" value="ECO:0007669"/>
    <property type="project" value="InterPro"/>
</dbReference>
<dbReference type="Pfam" id="PF00685">
    <property type="entry name" value="Sulfotransfer_1"/>
    <property type="match status" value="1"/>
</dbReference>
<dbReference type="KEGG" id="dpl:KGM_212098"/>
<dbReference type="FunCoup" id="A0A212FIH7">
    <property type="interactions" value="19"/>
</dbReference>
<accession>A0A212FIH7</accession>
<comment type="caution">
    <text evidence="3">The sequence shown here is derived from an EMBL/GenBank/DDBJ whole genome shotgun (WGS) entry which is preliminary data.</text>
</comment>
<evidence type="ECO:0000313" key="3">
    <source>
        <dbReference type="EMBL" id="OWR53536.1"/>
    </source>
</evidence>
<dbReference type="eggNOG" id="KOG1584">
    <property type="taxonomic scope" value="Eukaryota"/>
</dbReference>
<dbReference type="EMBL" id="AGBW02008382">
    <property type="protein sequence ID" value="OWR53536.1"/>
    <property type="molecule type" value="Genomic_DNA"/>
</dbReference>
<name>A0A212FIH7_DANPL</name>
<proteinExistence type="inferred from homology"/>
<dbReference type="Gene3D" id="3.40.50.300">
    <property type="entry name" value="P-loop containing nucleotide triphosphate hydrolases"/>
    <property type="match status" value="1"/>
</dbReference>
<protein>
    <submittedName>
        <fullName evidence="3">Retinol dehydratase</fullName>
    </submittedName>
</protein>
<keyword evidence="4" id="KW-1185">Reference proteome</keyword>
<evidence type="ECO:0000256" key="2">
    <source>
        <dbReference type="ARBA" id="ARBA00022679"/>
    </source>
</evidence>
<evidence type="ECO:0000313" key="4">
    <source>
        <dbReference type="Proteomes" id="UP000007151"/>
    </source>
</evidence>
<comment type="similarity">
    <text evidence="1">Belongs to the sulfotransferase 1 family.</text>
</comment>
<evidence type="ECO:0000256" key="1">
    <source>
        <dbReference type="ARBA" id="ARBA00005771"/>
    </source>
</evidence>
<sequence>MAKDFPYEMRPFNTEENEQLKECIQVSSKYYRVGPKGYVVSKGYTDDAADIYNFLLRPDDVFVVSFPKSGTTWTQELVWLILNGLDYEKAKSIPLTERSPFLELLGFMDAEDMSMEDRNPLEKTFMPLSIKQLNELPSQRILKSHLPLSLLPPTLLDNRKVVYIARDPRDVAVSYYYHYKLMRFTSPERDFKSFWKQFINNNLTWSPYFASFLEAFEKRDHPNMLFLFYEELSKDLSAVIRKVADFFNKKLSDGQVEGLREHLKIDNFKKNRSVNLQDLQDKGIFRSEGGFIRKGKVGGWRDYFDEEMTAEAEKWINENLKGTDFRFQ</sequence>
<dbReference type="AlphaFoldDB" id="A0A212FIH7"/>
<organism evidence="3 4">
    <name type="scientific">Danaus plexippus plexippus</name>
    <dbReference type="NCBI Taxonomy" id="278856"/>
    <lineage>
        <taxon>Eukaryota</taxon>
        <taxon>Metazoa</taxon>
        <taxon>Ecdysozoa</taxon>
        <taxon>Arthropoda</taxon>
        <taxon>Hexapoda</taxon>
        <taxon>Insecta</taxon>
        <taxon>Pterygota</taxon>
        <taxon>Neoptera</taxon>
        <taxon>Endopterygota</taxon>
        <taxon>Lepidoptera</taxon>
        <taxon>Glossata</taxon>
        <taxon>Ditrysia</taxon>
        <taxon>Papilionoidea</taxon>
        <taxon>Nymphalidae</taxon>
        <taxon>Danainae</taxon>
        <taxon>Danaini</taxon>
        <taxon>Danaina</taxon>
        <taxon>Danaus</taxon>
        <taxon>Danaus</taxon>
    </lineage>
</organism>
<reference evidence="3 4" key="1">
    <citation type="journal article" date="2011" name="Cell">
        <title>The monarch butterfly genome yields insights into long-distance migration.</title>
        <authorList>
            <person name="Zhan S."/>
            <person name="Merlin C."/>
            <person name="Boore J.L."/>
            <person name="Reppert S.M."/>
        </authorList>
    </citation>
    <scope>NUCLEOTIDE SEQUENCE [LARGE SCALE GENOMIC DNA]</scope>
    <source>
        <strain evidence="3">F-2</strain>
    </source>
</reference>
<keyword evidence="2" id="KW-0808">Transferase</keyword>
<dbReference type="InterPro" id="IPR000863">
    <property type="entry name" value="Sulfotransferase_dom"/>
</dbReference>
<gene>
    <name evidence="3" type="ORF">KGM_212098</name>
</gene>
<dbReference type="InterPro" id="IPR027417">
    <property type="entry name" value="P-loop_NTPase"/>
</dbReference>
<dbReference type="PANTHER" id="PTHR11783">
    <property type="entry name" value="SULFOTRANSFERASE SULT"/>
    <property type="match status" value="1"/>
</dbReference>
<dbReference type="SUPFAM" id="SSF52540">
    <property type="entry name" value="P-loop containing nucleoside triphosphate hydrolases"/>
    <property type="match status" value="1"/>
</dbReference>